<dbReference type="AlphaFoldDB" id="A0A0H3FHT8"/>
<evidence type="ECO:0000313" key="2">
    <source>
        <dbReference type="Proteomes" id="UP000007257"/>
    </source>
</evidence>
<dbReference type="Proteomes" id="UP000007257">
    <property type="component" value="Chromosome"/>
</dbReference>
<gene>
    <name evidence="1" type="ordered locus">Rahaq_4235</name>
</gene>
<dbReference type="EMBL" id="CP002505">
    <property type="protein sequence ID" value="ADW75821.1"/>
    <property type="molecule type" value="Genomic_DNA"/>
</dbReference>
<proteinExistence type="predicted"/>
<protein>
    <submittedName>
        <fullName evidence="1">Uncharacterized protein</fullName>
    </submittedName>
</protein>
<accession>A0A0H3FHT8</accession>
<sequence>MFAEKVNEVLILGAGRKDFYTAKDKCIQYSSRNVFVCKMPCFEISGF</sequence>
<name>A0A0H3FHT8_RAHSY</name>
<reference evidence="2" key="1">
    <citation type="submission" date="2011-01" db="EMBL/GenBank/DDBJ databases">
        <title>Complete sequence of chromosome of Rahnella sp. Y9602.</title>
        <authorList>
            <consortium name="US DOE Joint Genome Institute"/>
            <person name="Lucas S."/>
            <person name="Copeland A."/>
            <person name="Lapidus A."/>
            <person name="Cheng J.-F."/>
            <person name="Goodwin L."/>
            <person name="Pitluck S."/>
            <person name="Lu M."/>
            <person name="Detter J.C."/>
            <person name="Han C."/>
            <person name="Tapia R."/>
            <person name="Land M."/>
            <person name="Hauser L."/>
            <person name="Kyrpides N."/>
            <person name="Ivanova N."/>
            <person name="Ovchinnikova G."/>
            <person name="Pagani I."/>
            <person name="Sobecky P.A."/>
            <person name="Martinez R.J."/>
            <person name="Woyke T."/>
        </authorList>
    </citation>
    <scope>NUCLEOTIDE SEQUENCE [LARGE SCALE GENOMIC DNA]</scope>
    <source>
        <strain evidence="2">Y9602</strain>
    </source>
</reference>
<dbReference type="KEGG" id="rah:Rahaq_4235"/>
<evidence type="ECO:0000313" key="1">
    <source>
        <dbReference type="EMBL" id="ADW75821.1"/>
    </source>
</evidence>
<organism evidence="1 2">
    <name type="scientific">Rahnella sp. (strain Y9602)</name>
    <dbReference type="NCBI Taxonomy" id="2703885"/>
    <lineage>
        <taxon>Bacteria</taxon>
        <taxon>Pseudomonadati</taxon>
        <taxon>Pseudomonadota</taxon>
        <taxon>Gammaproteobacteria</taxon>
        <taxon>Enterobacterales</taxon>
        <taxon>Yersiniaceae</taxon>
        <taxon>Rahnella</taxon>
    </lineage>
</organism>
<dbReference type="HOGENOM" id="CLU_3172403_0_0_6"/>
<reference evidence="1 2" key="2">
    <citation type="journal article" date="2012" name="J. Bacteriol.">
        <title>Complete Genome Sequence of Rahnella sp. Strain Y9602, a Gammaproteobacterium Isolate from Metal- and Radionuclide-Contaminated Soil.</title>
        <authorList>
            <person name="Martinez R.J."/>
            <person name="Bruce D."/>
            <person name="Detter C."/>
            <person name="Goodwin L.A."/>
            <person name="Han J."/>
            <person name="Han C.S."/>
            <person name="Held B."/>
            <person name="Land M.L."/>
            <person name="Mikhailova N."/>
            <person name="Nolan M."/>
            <person name="Pennacchio L."/>
            <person name="Pitluck S."/>
            <person name="Tapia R."/>
            <person name="Woyke T."/>
            <person name="Sobecky P.A."/>
        </authorList>
    </citation>
    <scope>NUCLEOTIDE SEQUENCE [LARGE SCALE GENOMIC DNA]</scope>
    <source>
        <strain evidence="1 2">Y9602</strain>
    </source>
</reference>